<dbReference type="Proteomes" id="UP001203423">
    <property type="component" value="Unassembled WGS sequence"/>
</dbReference>
<dbReference type="Pfam" id="PF02113">
    <property type="entry name" value="Peptidase_S13"/>
    <property type="match status" value="1"/>
</dbReference>
<comment type="similarity">
    <text evidence="1">Belongs to the peptidase S13 family.</text>
</comment>
<organism evidence="4 5">
    <name type="scientific">Shewanella surugensis</name>
    <dbReference type="NCBI Taxonomy" id="212020"/>
    <lineage>
        <taxon>Bacteria</taxon>
        <taxon>Pseudomonadati</taxon>
        <taxon>Pseudomonadota</taxon>
        <taxon>Gammaproteobacteria</taxon>
        <taxon>Alteromonadales</taxon>
        <taxon>Shewanellaceae</taxon>
        <taxon>Shewanella</taxon>
    </lineage>
</organism>
<evidence type="ECO:0000313" key="4">
    <source>
        <dbReference type="EMBL" id="MCL1124270.1"/>
    </source>
</evidence>
<keyword evidence="3" id="KW-0732">Signal</keyword>
<dbReference type="EMBL" id="JAKIKS010000020">
    <property type="protein sequence ID" value="MCL1124270.1"/>
    <property type="molecule type" value="Genomic_DNA"/>
</dbReference>
<keyword evidence="2 4" id="KW-0378">Hydrolase</keyword>
<dbReference type="InterPro" id="IPR012338">
    <property type="entry name" value="Beta-lactam/transpept-like"/>
</dbReference>
<dbReference type="EC" id="3.4.16.4" evidence="4"/>
<evidence type="ECO:0000256" key="1">
    <source>
        <dbReference type="ARBA" id="ARBA00006096"/>
    </source>
</evidence>
<dbReference type="RefSeq" id="WP_248939551.1">
    <property type="nucleotide sequence ID" value="NZ_JAKIKS010000020.1"/>
</dbReference>
<dbReference type="InterPro" id="IPR000667">
    <property type="entry name" value="Peptidase_S13"/>
</dbReference>
<comment type="caution">
    <text evidence="4">The sequence shown here is derived from an EMBL/GenBank/DDBJ whole genome shotgun (WGS) entry which is preliminary data.</text>
</comment>
<evidence type="ECO:0000256" key="3">
    <source>
        <dbReference type="SAM" id="SignalP"/>
    </source>
</evidence>
<proteinExistence type="inferred from homology"/>
<dbReference type="NCBIfam" id="TIGR00666">
    <property type="entry name" value="PBP4"/>
    <property type="match status" value="1"/>
</dbReference>
<evidence type="ECO:0000256" key="2">
    <source>
        <dbReference type="ARBA" id="ARBA00022801"/>
    </source>
</evidence>
<dbReference type="GO" id="GO:0009002">
    <property type="term" value="F:serine-type D-Ala-D-Ala carboxypeptidase activity"/>
    <property type="evidence" value="ECO:0007669"/>
    <property type="project" value="UniProtKB-EC"/>
</dbReference>
<keyword evidence="4" id="KW-0121">Carboxypeptidase</keyword>
<dbReference type="PANTHER" id="PTHR30023:SF0">
    <property type="entry name" value="PENICILLIN-SENSITIVE CARBOXYPEPTIDASE A"/>
    <property type="match status" value="1"/>
</dbReference>
<sequence length="477" mass="52187">MIQYRTFFNRSASIAFFSVAISLSTYASEPLAAQIAKIEPFDSLTAVLIQDISPSNRTNPPPILYQRNAHKRFLPASTMKLLTAVATSSYLGPKFTFKTRIYSDAPIVKGIIEGDLFIAFSGDPSFTKQDLFILLQKLKTQGLNKITGNLYLLGANEETLHAPGWAWEDLTMCYASPISQYAINQNCIKATLLPSPTTASSGLTFNENEPISITTAATFSPQNKDCELNLISLPNNQFHITGCFSNPKGVKLQIAVSDPLIYAKQTLKQLMSSLAIQLNGQLINKQQDMNKLSLLVTHQSKPLSQLLNTLLLKSDNFIADSLIKKMGQNTQGKNALKQGIVILREELNSLGIDLTHATIVDGSGLSRYNLLSASQLASILHLISTDSRFKYLLDSLPISGVKGTLSHRYGFDKKPIKQHVIAKTGTLKGVNNLAGFIKTDTGKLLLFVSLENGISEPLPSEKPIAFNLALATLLVKQ</sequence>
<reference evidence="4 5" key="1">
    <citation type="submission" date="2022-01" db="EMBL/GenBank/DDBJ databases">
        <title>Whole genome-based taxonomy of the Shewanellaceae.</title>
        <authorList>
            <person name="Martin-Rodriguez A.J."/>
        </authorList>
    </citation>
    <scope>NUCLEOTIDE SEQUENCE [LARGE SCALE GENOMIC DNA]</scope>
    <source>
        <strain evidence="4 5">DSM 17177</strain>
    </source>
</reference>
<dbReference type="Gene3D" id="3.50.80.20">
    <property type="entry name" value="D-Ala-D-Ala carboxypeptidase C, peptidase S13"/>
    <property type="match status" value="1"/>
</dbReference>
<dbReference type="PANTHER" id="PTHR30023">
    <property type="entry name" value="D-ALANYL-D-ALANINE CARBOXYPEPTIDASE"/>
    <property type="match status" value="1"/>
</dbReference>
<protein>
    <submittedName>
        <fullName evidence="4">D-alanyl-D-alanine carboxypeptidase/D-alanyl-D-alanine-endopeptidase</fullName>
        <ecNumber evidence="4">3.4.16.4</ecNumber>
    </submittedName>
</protein>
<dbReference type="SUPFAM" id="SSF56601">
    <property type="entry name" value="beta-lactamase/transpeptidase-like"/>
    <property type="match status" value="1"/>
</dbReference>
<keyword evidence="5" id="KW-1185">Reference proteome</keyword>
<gene>
    <name evidence="4" type="primary">dacB</name>
    <name evidence="4" type="ORF">L2764_07245</name>
</gene>
<evidence type="ECO:0000313" key="5">
    <source>
        <dbReference type="Proteomes" id="UP001203423"/>
    </source>
</evidence>
<keyword evidence="4" id="KW-0645">Protease</keyword>
<dbReference type="PRINTS" id="PR00922">
    <property type="entry name" value="DADACBPTASE3"/>
</dbReference>
<feature type="signal peptide" evidence="3">
    <location>
        <begin position="1"/>
        <end position="27"/>
    </location>
</feature>
<name>A0ABT0LA88_9GAMM</name>
<feature type="chain" id="PRO_5046820228" evidence="3">
    <location>
        <begin position="28"/>
        <end position="477"/>
    </location>
</feature>
<accession>A0ABT0LA88</accession>
<dbReference type="Gene3D" id="3.40.710.10">
    <property type="entry name" value="DD-peptidase/beta-lactamase superfamily"/>
    <property type="match status" value="2"/>
</dbReference>